<feature type="transmembrane region" description="Helical" evidence="1">
    <location>
        <begin position="20"/>
        <end position="38"/>
    </location>
</feature>
<protein>
    <submittedName>
        <fullName evidence="2">Uncharacterized protein</fullName>
    </submittedName>
</protein>
<evidence type="ECO:0000313" key="2">
    <source>
        <dbReference type="EMBL" id="DAF93667.1"/>
    </source>
</evidence>
<accession>A0A8S5UGW3</accession>
<keyword evidence="1" id="KW-0472">Membrane</keyword>
<keyword evidence="1" id="KW-0812">Transmembrane</keyword>
<evidence type="ECO:0000256" key="1">
    <source>
        <dbReference type="SAM" id="Phobius"/>
    </source>
</evidence>
<dbReference type="EMBL" id="BK016086">
    <property type="protein sequence ID" value="DAF93667.1"/>
    <property type="molecule type" value="Genomic_DNA"/>
</dbReference>
<keyword evidence="1" id="KW-1133">Transmembrane helix</keyword>
<name>A0A8S5UGW3_9CAUD</name>
<proteinExistence type="predicted"/>
<organism evidence="2">
    <name type="scientific">Myoviridae sp. ctshb19</name>
    <dbReference type="NCBI Taxonomy" id="2825194"/>
    <lineage>
        <taxon>Viruses</taxon>
        <taxon>Duplodnaviria</taxon>
        <taxon>Heunggongvirae</taxon>
        <taxon>Uroviricota</taxon>
        <taxon>Caudoviricetes</taxon>
    </lineage>
</organism>
<reference evidence="2" key="1">
    <citation type="journal article" date="2021" name="Proc. Natl. Acad. Sci. U.S.A.">
        <title>A Catalog of Tens of Thousands of Viruses from Human Metagenomes Reveals Hidden Associations with Chronic Diseases.</title>
        <authorList>
            <person name="Tisza M.J."/>
            <person name="Buck C.B."/>
        </authorList>
    </citation>
    <scope>NUCLEOTIDE SEQUENCE</scope>
    <source>
        <strain evidence="2">Ctshb19</strain>
    </source>
</reference>
<feature type="transmembrane region" description="Helical" evidence="1">
    <location>
        <begin position="73"/>
        <end position="94"/>
    </location>
</feature>
<sequence length="109" mass="13240">MKIEFNMAVERRWIKWGHVYFTLWHPALIYGLCIWFMWNRLVRYQPETLFSTVIDNVKVTITQGYQNTMWDQILIVLVAVLATGYFKDTFGTWWKTIRRLNYNRVSRIG</sequence>